<evidence type="ECO:0000313" key="4">
    <source>
        <dbReference type="EMBL" id="GFF74912.1"/>
    </source>
</evidence>
<keyword evidence="3" id="KW-0732">Signal</keyword>
<dbReference type="InterPro" id="IPR024078">
    <property type="entry name" value="LmbE-like_dom_sf"/>
</dbReference>
<dbReference type="InterPro" id="IPR003737">
    <property type="entry name" value="GlcNAc_PI_deacetylase-related"/>
</dbReference>
<sequence length="301" mass="33284">MKAYCFLSLLSLSGLAVARTLNFVAHQDDDLLFQNPDILHEISAGRHVRTVYLTAGDAGLDAQYWTSRQSGAMDAYAAMAGMPNVWDESDIGVEGKDIPLYTLRDRDISVAFMHMPDGNTGGDGFASTGHESLEKLWNGEIDSIGTVDESGTRYTRSDLIETLTQIINDFNPDWINSQDYINPYGSGDHSDHTSAGLFTNEAAKLSEFSGDVMAYRGYPISNEPANVAGADLDQKKAAFYTYGSYDSMACAADQSCAGKDYEKWLLRQYTANYEVQKPKVKNSTHVPLPTIHKPPHRVRLW</sequence>
<evidence type="ECO:0000256" key="1">
    <source>
        <dbReference type="ARBA" id="ARBA00006066"/>
    </source>
</evidence>
<name>A0ABQ1A6U8_9EURO</name>
<feature type="chain" id="PRO_5046689977" description="N-acetylglucosaminylphosphatidylinositol deacetylase" evidence="3">
    <location>
        <begin position="19"/>
        <end position="301"/>
    </location>
</feature>
<comment type="similarity">
    <text evidence="1">Belongs to the PIGL family.</text>
</comment>
<evidence type="ECO:0000256" key="2">
    <source>
        <dbReference type="ARBA" id="ARBA00012176"/>
    </source>
</evidence>
<dbReference type="Proteomes" id="UP000465266">
    <property type="component" value="Unassembled WGS sequence"/>
</dbReference>
<gene>
    <name evidence="4" type="ORF">IFM53868_01446</name>
</gene>
<protein>
    <recommendedName>
        <fullName evidence="2">N-acetylglucosaminylphosphatidylinositol deacetylase</fullName>
        <ecNumber evidence="2">3.5.1.89</ecNumber>
    </recommendedName>
</protein>
<dbReference type="PANTHER" id="PTHR12993:SF23">
    <property type="entry name" value="N-ACETYLGLUCOSAMINYLPHOSPHATIDYLINOSITOL DEACETYLASE"/>
    <property type="match status" value="1"/>
</dbReference>
<dbReference type="Gene3D" id="3.40.50.10320">
    <property type="entry name" value="LmbE-like"/>
    <property type="match status" value="1"/>
</dbReference>
<dbReference type="EMBL" id="BLKG01000009">
    <property type="protein sequence ID" value="GFF74912.1"/>
    <property type="molecule type" value="Genomic_DNA"/>
</dbReference>
<organism evidence="4 5">
    <name type="scientific">Aspergillus udagawae</name>
    <dbReference type="NCBI Taxonomy" id="91492"/>
    <lineage>
        <taxon>Eukaryota</taxon>
        <taxon>Fungi</taxon>
        <taxon>Dikarya</taxon>
        <taxon>Ascomycota</taxon>
        <taxon>Pezizomycotina</taxon>
        <taxon>Eurotiomycetes</taxon>
        <taxon>Eurotiomycetidae</taxon>
        <taxon>Eurotiales</taxon>
        <taxon>Aspergillaceae</taxon>
        <taxon>Aspergillus</taxon>
        <taxon>Aspergillus subgen. Fumigati</taxon>
    </lineage>
</organism>
<feature type="signal peptide" evidence="3">
    <location>
        <begin position="1"/>
        <end position="18"/>
    </location>
</feature>
<dbReference type="PANTHER" id="PTHR12993">
    <property type="entry name" value="N-ACETYLGLUCOSAMINYL-PHOSPHATIDYLINOSITOL DE-N-ACETYLASE-RELATED"/>
    <property type="match status" value="1"/>
</dbReference>
<proteinExistence type="inferred from homology"/>
<accession>A0ABQ1A6U8</accession>
<evidence type="ECO:0000313" key="5">
    <source>
        <dbReference type="Proteomes" id="UP000465266"/>
    </source>
</evidence>
<keyword evidence="5" id="KW-1185">Reference proteome</keyword>
<dbReference type="Pfam" id="PF02585">
    <property type="entry name" value="PIG-L"/>
    <property type="match status" value="1"/>
</dbReference>
<reference evidence="4 5" key="1">
    <citation type="submission" date="2020-01" db="EMBL/GenBank/DDBJ databases">
        <title>Draft genome sequence of Aspergillus udagawae IFM 53868.</title>
        <authorList>
            <person name="Takahashi H."/>
            <person name="Yaguchi T."/>
        </authorList>
    </citation>
    <scope>NUCLEOTIDE SEQUENCE [LARGE SCALE GENOMIC DNA]</scope>
    <source>
        <strain evidence="4 5">IFM 53868</strain>
    </source>
</reference>
<dbReference type="SUPFAM" id="SSF102588">
    <property type="entry name" value="LmbE-like"/>
    <property type="match status" value="1"/>
</dbReference>
<dbReference type="EC" id="3.5.1.89" evidence="2"/>
<evidence type="ECO:0000256" key="3">
    <source>
        <dbReference type="SAM" id="SignalP"/>
    </source>
</evidence>
<comment type="caution">
    <text evidence="4">The sequence shown here is derived from an EMBL/GenBank/DDBJ whole genome shotgun (WGS) entry which is preliminary data.</text>
</comment>